<dbReference type="AlphaFoldDB" id="A0A0E3R5T8"/>
<evidence type="ECO:0000313" key="2">
    <source>
        <dbReference type="EMBL" id="AKB60120.1"/>
    </source>
</evidence>
<dbReference type="GO" id="GO:0016740">
    <property type="term" value="F:transferase activity"/>
    <property type="evidence" value="ECO:0007669"/>
    <property type="project" value="UniProtKB-KW"/>
</dbReference>
<reference evidence="2 3" key="1">
    <citation type="submission" date="2014-07" db="EMBL/GenBank/DDBJ databases">
        <title>Methanogenic archaea and the global carbon cycle.</title>
        <authorList>
            <person name="Henriksen J.R."/>
            <person name="Luke J."/>
            <person name="Reinhart S."/>
            <person name="Benedict M.N."/>
            <person name="Youngblut N.D."/>
            <person name="Metcalf M.E."/>
            <person name="Whitaker R.J."/>
            <person name="Metcalf W.W."/>
        </authorList>
    </citation>
    <scope>NUCLEOTIDE SEQUENCE [LARGE SCALE GENOMIC DNA]</scope>
    <source>
        <strain evidence="2 3">SarPi</strain>
    </source>
</reference>
<dbReference type="Proteomes" id="UP000033116">
    <property type="component" value="Chromosome"/>
</dbReference>
<protein>
    <submittedName>
        <fullName evidence="2">Putative glycosyl transferase</fullName>
    </submittedName>
</protein>
<proteinExistence type="predicted"/>
<dbReference type="HOGENOM" id="CLU_025996_0_0_2"/>
<organism evidence="2 3">
    <name type="scientific">Methanosarcina mazei SarPi</name>
    <dbReference type="NCBI Taxonomy" id="1434115"/>
    <lineage>
        <taxon>Archaea</taxon>
        <taxon>Methanobacteriati</taxon>
        <taxon>Methanobacteriota</taxon>
        <taxon>Stenosarchaea group</taxon>
        <taxon>Methanomicrobia</taxon>
        <taxon>Methanosarcinales</taxon>
        <taxon>Methanosarcinaceae</taxon>
        <taxon>Methanosarcina</taxon>
    </lineage>
</organism>
<dbReference type="EMBL" id="CP009511">
    <property type="protein sequence ID" value="AKB60120.1"/>
    <property type="molecule type" value="Genomic_DNA"/>
</dbReference>
<dbReference type="InterPro" id="IPR029044">
    <property type="entry name" value="Nucleotide-diphossugar_trans"/>
</dbReference>
<evidence type="ECO:0000313" key="3">
    <source>
        <dbReference type="Proteomes" id="UP000033116"/>
    </source>
</evidence>
<dbReference type="InterPro" id="IPR001173">
    <property type="entry name" value="Glyco_trans_2-like"/>
</dbReference>
<dbReference type="PANTHER" id="PTHR43685:SF11">
    <property type="entry name" value="GLYCOSYLTRANSFERASE TAGX-RELATED"/>
    <property type="match status" value="1"/>
</dbReference>
<name>A0A0E3R5T8_METMZ</name>
<accession>A0A0E3R5T8</accession>
<dbReference type="PATRIC" id="fig|1434115.4.peg.157"/>
<dbReference type="InterPro" id="IPR050834">
    <property type="entry name" value="Glycosyltransf_2"/>
</dbReference>
<keyword evidence="2" id="KW-0808">Transferase</keyword>
<feature type="domain" description="Glycosyltransferase 2-like" evidence="1">
    <location>
        <begin position="5"/>
        <end position="126"/>
    </location>
</feature>
<dbReference type="CDD" id="cd00761">
    <property type="entry name" value="Glyco_tranf_GTA_type"/>
    <property type="match status" value="1"/>
</dbReference>
<dbReference type="SUPFAM" id="SSF53448">
    <property type="entry name" value="Nucleotide-diphospho-sugar transferases"/>
    <property type="match status" value="1"/>
</dbReference>
<dbReference type="PANTHER" id="PTHR43685">
    <property type="entry name" value="GLYCOSYLTRANSFERASE"/>
    <property type="match status" value="1"/>
</dbReference>
<dbReference type="Pfam" id="PF00535">
    <property type="entry name" value="Glycos_transf_2"/>
    <property type="match status" value="1"/>
</dbReference>
<dbReference type="GeneID" id="24863231"/>
<dbReference type="Gene3D" id="3.90.550.10">
    <property type="entry name" value="Spore Coat Polysaccharide Biosynthesis Protein SpsA, Chain A"/>
    <property type="match status" value="1"/>
</dbReference>
<evidence type="ECO:0000259" key="1">
    <source>
        <dbReference type="Pfam" id="PF00535"/>
    </source>
</evidence>
<dbReference type="RefSeq" id="WP_048042535.1">
    <property type="nucleotide sequence ID" value="NZ_CP009511.1"/>
</dbReference>
<gene>
    <name evidence="2" type="ORF">MSMAP_0135</name>
</gene>
<sequence length="315" mass="36082">MPFVSVVIPLYNKEPHISQALDSVLSQTFQEFEVIIIDDGSTDKSAEIVKNFTDPKIRLIQQENAGVSAARNRGIEKAKADLIAFLDADDEWTPSFLETILRLREKYPEAGAFSTAYKICHQNGKMIDTNYKSIPKPPWEGLLESYFLTVTRDFPLSTSAVAVPKKILIEMGGFKKEYWWGEDADMWGRIALKYPVAFSSQVASVYYRNSINRACLKNIPIKEHPFVEAGKMSIKCGIVPNKIKIDLSEYIAYLEIATSRNNLRAKRRKDALRILKSCKTNRYFQKKILMIFLALMPHTLFKYIYIKAGKLRETF</sequence>